<dbReference type="EMBL" id="LR797260">
    <property type="protein sequence ID" value="CAB4197599.1"/>
    <property type="molecule type" value="Genomic_DNA"/>
</dbReference>
<proteinExistence type="predicted"/>
<sequence length="60" mass="6702">MSEAAITAVREDMNRLRGRLFGAVEAIGLPDKQENAIKGLIRQLTYDAQSDLEAVLREEK</sequence>
<gene>
    <name evidence="1" type="ORF">UFOVP1313_21</name>
</gene>
<protein>
    <submittedName>
        <fullName evidence="1">Uncharacterized protein</fullName>
    </submittedName>
</protein>
<name>A0A6J5RKY9_9CAUD</name>
<evidence type="ECO:0000313" key="1">
    <source>
        <dbReference type="EMBL" id="CAB4197599.1"/>
    </source>
</evidence>
<reference evidence="1" key="1">
    <citation type="submission" date="2020-05" db="EMBL/GenBank/DDBJ databases">
        <authorList>
            <person name="Chiriac C."/>
            <person name="Salcher M."/>
            <person name="Ghai R."/>
            <person name="Kavagutti S V."/>
        </authorList>
    </citation>
    <scope>NUCLEOTIDE SEQUENCE</scope>
</reference>
<organism evidence="1">
    <name type="scientific">uncultured Caudovirales phage</name>
    <dbReference type="NCBI Taxonomy" id="2100421"/>
    <lineage>
        <taxon>Viruses</taxon>
        <taxon>Duplodnaviria</taxon>
        <taxon>Heunggongvirae</taxon>
        <taxon>Uroviricota</taxon>
        <taxon>Caudoviricetes</taxon>
        <taxon>Peduoviridae</taxon>
        <taxon>Maltschvirus</taxon>
        <taxon>Maltschvirus maltsch</taxon>
    </lineage>
</organism>
<accession>A0A6J5RKY9</accession>